<accession>A0A4Q1C6M5</accession>
<dbReference type="Proteomes" id="UP000290218">
    <property type="component" value="Unassembled WGS sequence"/>
</dbReference>
<dbReference type="GO" id="GO:0016853">
    <property type="term" value="F:isomerase activity"/>
    <property type="evidence" value="ECO:0007669"/>
    <property type="project" value="UniProtKB-KW"/>
</dbReference>
<dbReference type="InterPro" id="IPR011051">
    <property type="entry name" value="RmlC_Cupin_sf"/>
</dbReference>
<comment type="caution">
    <text evidence="2">The sequence shown here is derived from an EMBL/GenBank/DDBJ whole genome shotgun (WGS) entry which is preliminary data.</text>
</comment>
<protein>
    <submittedName>
        <fullName evidence="2">Phosphoheptose isomerase</fullName>
    </submittedName>
</protein>
<evidence type="ECO:0000313" key="3">
    <source>
        <dbReference type="Proteomes" id="UP000290218"/>
    </source>
</evidence>
<dbReference type="EMBL" id="SDHX01000001">
    <property type="protein sequence ID" value="RXK54537.1"/>
    <property type="molecule type" value="Genomic_DNA"/>
</dbReference>
<dbReference type="CDD" id="cd07010">
    <property type="entry name" value="cupin_PMI_type_I_N_bac"/>
    <property type="match status" value="1"/>
</dbReference>
<evidence type="ECO:0000313" key="2">
    <source>
        <dbReference type="EMBL" id="RXK54537.1"/>
    </source>
</evidence>
<reference evidence="2 3" key="1">
    <citation type="submission" date="2019-01" db="EMBL/GenBank/DDBJ databases">
        <title>Lacunisphaera sp. strain TWA-58.</title>
        <authorList>
            <person name="Chen W.-M."/>
        </authorList>
    </citation>
    <scope>NUCLEOTIDE SEQUENCE [LARGE SCALE GENOMIC DNA]</scope>
    <source>
        <strain evidence="2 3">TWA-58</strain>
    </source>
</reference>
<organism evidence="2 3">
    <name type="scientific">Oleiharenicola lentus</name>
    <dbReference type="NCBI Taxonomy" id="2508720"/>
    <lineage>
        <taxon>Bacteria</taxon>
        <taxon>Pseudomonadati</taxon>
        <taxon>Verrucomicrobiota</taxon>
        <taxon>Opitutia</taxon>
        <taxon>Opitutales</taxon>
        <taxon>Opitutaceae</taxon>
        <taxon>Oleiharenicola</taxon>
    </lineage>
</organism>
<dbReference type="SUPFAM" id="SSF51182">
    <property type="entry name" value="RmlC-like cupins"/>
    <property type="match status" value="1"/>
</dbReference>
<dbReference type="Gene3D" id="2.60.120.10">
    <property type="entry name" value="Jelly Rolls"/>
    <property type="match status" value="2"/>
</dbReference>
<dbReference type="RefSeq" id="WP_129045901.1">
    <property type="nucleotide sequence ID" value="NZ_SDHX01000001.1"/>
</dbReference>
<gene>
    <name evidence="2" type="ORF">ESB00_01150</name>
</gene>
<proteinExistence type="predicted"/>
<feature type="domain" description="(S)-ureidoglycine aminohydrolase cupin" evidence="1">
    <location>
        <begin position="310"/>
        <end position="339"/>
    </location>
</feature>
<name>A0A4Q1C6M5_9BACT</name>
<dbReference type="InterPro" id="IPR014710">
    <property type="entry name" value="RmlC-like_jellyroll"/>
</dbReference>
<keyword evidence="2" id="KW-0413">Isomerase</keyword>
<dbReference type="InterPro" id="IPR008579">
    <property type="entry name" value="UGlyAH_Cupin_dom"/>
</dbReference>
<dbReference type="AlphaFoldDB" id="A0A4Q1C6M5"/>
<dbReference type="OrthoDB" id="9808275at2"/>
<dbReference type="Pfam" id="PF05899">
    <property type="entry name" value="Cupin_3"/>
    <property type="match status" value="1"/>
</dbReference>
<evidence type="ECO:0000259" key="1">
    <source>
        <dbReference type="Pfam" id="PF05899"/>
    </source>
</evidence>
<sequence>MALRGKLVLLPPNRVWRTYQGGRELDRLAGTAAPADGHFPEDWIASTTRAINAGREHLREGVSQVVVGGETHDFAALLASAPEYFLGAAHVAKHGAQPHLLVKLLDPSIRLHFQVHPTADFARRFLGSPSGKTEAYHVVATRPEVASPYIYLGFQRPPSRTELRRMIETQDIAALEACFDKIPVKPGDTYLVPGGVPHALGEGVFLVEIQEPSDLVVRFEFERGGYVLPESARFMGRGLDFCLDVFDLAPWPLSRVLTEAARSPLRRRALGPDSWQDDLIGPAHTPCFRVRQSQLRGPVAKVEAAPHIGIVTSGRVTVEAGGERHDFRPGDKFFCPAGLGALQYSPAPTAEILECIPPA</sequence>
<keyword evidence="3" id="KW-1185">Reference proteome</keyword>